<evidence type="ECO:0000313" key="3">
    <source>
        <dbReference type="Proteomes" id="UP000541444"/>
    </source>
</evidence>
<comment type="caution">
    <text evidence="2">The sequence shown here is derived from an EMBL/GenBank/DDBJ whole genome shotgun (WGS) entry which is preliminary data.</text>
</comment>
<dbReference type="Proteomes" id="UP000541444">
    <property type="component" value="Unassembled WGS sequence"/>
</dbReference>
<feature type="non-terminal residue" evidence="2">
    <location>
        <position position="76"/>
    </location>
</feature>
<proteinExistence type="predicted"/>
<feature type="non-terminal residue" evidence="2">
    <location>
        <position position="1"/>
    </location>
</feature>
<protein>
    <submittedName>
        <fullName evidence="2">Uncharacterized protein</fullName>
    </submittedName>
</protein>
<reference evidence="2 3" key="1">
    <citation type="journal article" date="2020" name="IScience">
        <title>Genome Sequencing of the Endangered Kingdonia uniflora (Circaeasteraceae, Ranunculales) Reveals Potential Mechanisms of Evolutionary Specialization.</title>
        <authorList>
            <person name="Sun Y."/>
            <person name="Deng T."/>
            <person name="Zhang A."/>
            <person name="Moore M.J."/>
            <person name="Landis J.B."/>
            <person name="Lin N."/>
            <person name="Zhang H."/>
            <person name="Zhang X."/>
            <person name="Huang J."/>
            <person name="Zhang X."/>
            <person name="Sun H."/>
            <person name="Wang H."/>
        </authorList>
    </citation>
    <scope>NUCLEOTIDE SEQUENCE [LARGE SCALE GENOMIC DNA]</scope>
    <source>
        <strain evidence="2">TB1705</strain>
        <tissue evidence="2">Leaf</tissue>
    </source>
</reference>
<accession>A0A7J7LPQ6</accession>
<evidence type="ECO:0000313" key="2">
    <source>
        <dbReference type="EMBL" id="KAF6144607.1"/>
    </source>
</evidence>
<sequence length="76" mass="8460">TTQAKWLANASDKFVLLLVCLVQEGPSAKVLSTLAMSLKQQIKMGKLKEEYKDLFMSIEGMLHKGDVEYDITLVNG</sequence>
<name>A0A7J7LPQ6_9MAGN</name>
<keyword evidence="3" id="KW-1185">Reference proteome</keyword>
<feature type="signal peptide" evidence="1">
    <location>
        <begin position="1"/>
        <end position="27"/>
    </location>
</feature>
<evidence type="ECO:0000256" key="1">
    <source>
        <dbReference type="SAM" id="SignalP"/>
    </source>
</evidence>
<keyword evidence="1" id="KW-0732">Signal</keyword>
<gene>
    <name evidence="2" type="ORF">GIB67_006099</name>
</gene>
<feature type="chain" id="PRO_5029838788" evidence="1">
    <location>
        <begin position="28"/>
        <end position="76"/>
    </location>
</feature>
<dbReference type="EMBL" id="JACGCM010002114">
    <property type="protein sequence ID" value="KAF6144607.1"/>
    <property type="molecule type" value="Genomic_DNA"/>
</dbReference>
<dbReference type="AlphaFoldDB" id="A0A7J7LPQ6"/>
<organism evidence="2 3">
    <name type="scientific">Kingdonia uniflora</name>
    <dbReference type="NCBI Taxonomy" id="39325"/>
    <lineage>
        <taxon>Eukaryota</taxon>
        <taxon>Viridiplantae</taxon>
        <taxon>Streptophyta</taxon>
        <taxon>Embryophyta</taxon>
        <taxon>Tracheophyta</taxon>
        <taxon>Spermatophyta</taxon>
        <taxon>Magnoliopsida</taxon>
        <taxon>Ranunculales</taxon>
        <taxon>Circaeasteraceae</taxon>
        <taxon>Kingdonia</taxon>
    </lineage>
</organism>